<proteinExistence type="inferred from homology"/>
<feature type="compositionally biased region" description="Polar residues" evidence="2">
    <location>
        <begin position="116"/>
        <end position="137"/>
    </location>
</feature>
<dbReference type="EMBL" id="PNEN01000573">
    <property type="protein sequence ID" value="PPJ53937.1"/>
    <property type="molecule type" value="Genomic_DNA"/>
</dbReference>
<comment type="similarity">
    <text evidence="1">Belongs to the LOR family.</text>
</comment>
<dbReference type="PANTHER" id="PTHR31087:SF161">
    <property type="entry name" value="TUBBY C 2 FAMILY PROTEIN"/>
    <property type="match status" value="1"/>
</dbReference>
<keyword evidence="4" id="KW-1185">Reference proteome</keyword>
<comment type="caution">
    <text evidence="3">The sequence shown here is derived from an EMBL/GenBank/DDBJ whole genome shotgun (WGS) entry which is preliminary data.</text>
</comment>
<evidence type="ECO:0000256" key="2">
    <source>
        <dbReference type="SAM" id="MobiDB-lite"/>
    </source>
</evidence>
<reference evidence="4" key="1">
    <citation type="journal article" date="2017" name="bioRxiv">
        <title>Conservation of a gene cluster reveals novel cercosporin biosynthetic mechanisms and extends production to the genus Colletotrichum.</title>
        <authorList>
            <person name="de Jonge R."/>
            <person name="Ebert M.K."/>
            <person name="Huitt-Roehl C.R."/>
            <person name="Pal P."/>
            <person name="Suttle J.C."/>
            <person name="Spanner R.E."/>
            <person name="Neubauer J.D."/>
            <person name="Jurick W.M.II."/>
            <person name="Stott K.A."/>
            <person name="Secor G.A."/>
            <person name="Thomma B.P.H.J."/>
            <person name="Van de Peer Y."/>
            <person name="Townsend C.A."/>
            <person name="Bolton M.D."/>
        </authorList>
    </citation>
    <scope>NUCLEOTIDE SEQUENCE [LARGE SCALE GENOMIC DNA]</scope>
    <source>
        <strain evidence="4">CBS538.71</strain>
    </source>
</reference>
<sequence>MSAPPVPVYNDTAAVPPASASHVSPGHLSGTTHTTSTVPAANALGHVQGPIAPGSQTTAPQSTGLHAKLAQAQAAGPQTTGIHSTAPNTVPHATTSQATVAQPVGPGATAVHQNPLGGTTTTHTNAPVGATTTTHTNAPLASTAGSAAVAGALVAGAPVAQPMANRLAASGLPVLQLFQPPLGPSSNEQLYNPQQITLTLTEKVWALGDTFTVHTADGAQIMQVKGKVVSLHGKKKFSDMAGNELFTLAEKKLKLHKTFHAEAPTGHNFDIEGNFSLGSSKSTVKFVNASDKRPMELQVKGDWLDRSAKITLASDRDRVVAQMSRSFLNAREVIGNKQTYFITVAPGVDLSLIAAICVAIDERENDK</sequence>
<name>A0A2S6C2J7_9PEZI</name>
<dbReference type="Proteomes" id="UP000237631">
    <property type="component" value="Unassembled WGS sequence"/>
</dbReference>
<feature type="region of interest" description="Disordered" evidence="2">
    <location>
        <begin position="45"/>
        <end position="137"/>
    </location>
</feature>
<dbReference type="Pfam" id="PF04525">
    <property type="entry name" value="LOR"/>
    <property type="match status" value="1"/>
</dbReference>
<dbReference type="SUPFAM" id="SSF54518">
    <property type="entry name" value="Tubby C-terminal domain-like"/>
    <property type="match status" value="1"/>
</dbReference>
<feature type="compositionally biased region" description="Polar residues" evidence="2">
    <location>
        <begin position="54"/>
        <end position="64"/>
    </location>
</feature>
<feature type="region of interest" description="Disordered" evidence="2">
    <location>
        <begin position="17"/>
        <end position="36"/>
    </location>
</feature>
<protein>
    <recommendedName>
        <fullName evidence="5">Tubby C-terminal domain-containing protein</fullName>
    </recommendedName>
</protein>
<evidence type="ECO:0000313" key="3">
    <source>
        <dbReference type="EMBL" id="PPJ53937.1"/>
    </source>
</evidence>
<evidence type="ECO:0000256" key="1">
    <source>
        <dbReference type="ARBA" id="ARBA00005437"/>
    </source>
</evidence>
<evidence type="ECO:0008006" key="5">
    <source>
        <dbReference type="Google" id="ProtNLM"/>
    </source>
</evidence>
<dbReference type="InterPro" id="IPR025659">
    <property type="entry name" value="Tubby-like_C"/>
</dbReference>
<evidence type="ECO:0000313" key="4">
    <source>
        <dbReference type="Proteomes" id="UP000237631"/>
    </source>
</evidence>
<dbReference type="STRING" id="357750.A0A2S6C2J7"/>
<dbReference type="Gene3D" id="2.40.160.200">
    <property type="entry name" value="LURP1-related"/>
    <property type="match status" value="1"/>
</dbReference>
<organism evidence="3 4">
    <name type="scientific">Cercospora berteroae</name>
    <dbReference type="NCBI Taxonomy" id="357750"/>
    <lineage>
        <taxon>Eukaryota</taxon>
        <taxon>Fungi</taxon>
        <taxon>Dikarya</taxon>
        <taxon>Ascomycota</taxon>
        <taxon>Pezizomycotina</taxon>
        <taxon>Dothideomycetes</taxon>
        <taxon>Dothideomycetidae</taxon>
        <taxon>Mycosphaerellales</taxon>
        <taxon>Mycosphaerellaceae</taxon>
        <taxon>Cercospora</taxon>
    </lineage>
</organism>
<dbReference type="PANTHER" id="PTHR31087">
    <property type="match status" value="1"/>
</dbReference>
<dbReference type="AlphaFoldDB" id="A0A2S6C2J7"/>
<dbReference type="InterPro" id="IPR038595">
    <property type="entry name" value="LOR_sf"/>
</dbReference>
<accession>A0A2S6C2J7</accession>
<dbReference type="OrthoDB" id="97518at2759"/>
<feature type="compositionally biased region" description="Polar residues" evidence="2">
    <location>
        <begin position="76"/>
        <end position="100"/>
    </location>
</feature>
<gene>
    <name evidence="3" type="ORF">CBER1_05842</name>
</gene>
<dbReference type="InterPro" id="IPR007612">
    <property type="entry name" value="LOR"/>
</dbReference>